<feature type="transmembrane region" description="Helical" evidence="8">
    <location>
        <begin position="384"/>
        <end position="402"/>
    </location>
</feature>
<keyword evidence="7" id="KW-0325">Glycoprotein</keyword>
<keyword evidence="4 8" id="KW-0812">Transmembrane</keyword>
<feature type="transmembrane region" description="Helical" evidence="8">
    <location>
        <begin position="654"/>
        <end position="675"/>
    </location>
</feature>
<organism evidence="10 11">
    <name type="scientific">Exophiala oligosperma</name>
    <dbReference type="NCBI Taxonomy" id="215243"/>
    <lineage>
        <taxon>Eukaryota</taxon>
        <taxon>Fungi</taxon>
        <taxon>Dikarya</taxon>
        <taxon>Ascomycota</taxon>
        <taxon>Pezizomycotina</taxon>
        <taxon>Eurotiomycetes</taxon>
        <taxon>Chaetothyriomycetidae</taxon>
        <taxon>Chaetothyriales</taxon>
        <taxon>Herpotrichiellaceae</taxon>
        <taxon>Exophiala</taxon>
    </lineage>
</organism>
<comment type="subcellular location">
    <subcellularLocation>
        <location evidence="1">Membrane</location>
        <topology evidence="1">Multi-pass membrane protein</topology>
    </subcellularLocation>
</comment>
<gene>
    <name evidence="10" type="ORF">PV06_05261</name>
</gene>
<proteinExistence type="inferred from homology"/>
<protein>
    <recommendedName>
        <fullName evidence="9">Cas1p 10 TM acyl transferase domain-containing protein</fullName>
    </recommendedName>
</protein>
<feature type="transmembrane region" description="Helical" evidence="8">
    <location>
        <begin position="512"/>
        <end position="531"/>
    </location>
</feature>
<feature type="transmembrane region" description="Helical" evidence="8">
    <location>
        <begin position="273"/>
        <end position="290"/>
    </location>
</feature>
<dbReference type="RefSeq" id="XP_016264451.1">
    <property type="nucleotide sequence ID" value="XM_016406245.1"/>
</dbReference>
<sequence length="744" mass="84826">MLHHGRWAEPLIENDGSRVWVPPGCILYHHKTPHIHDCLWNRSLTIRGDDSAHQLFQALLTSLDVGAVDSNWNNIGENITVFTNGSRISFVWDEFLNSGPTLDMKRAGSVRDYLQSLAVERYDDHYEISMNSAGLVALERSHRPHLIRLTEHDTGRGDPPFTISMPLEVYPMMIEDWPSTWRHNNMSIEHKIMFTQAEVLFNLLCSNTVDRASNESGAYCCSPHVNSTWVQKSLIWAGTYMAVCLVLLPVSLWAKLCRSLSLTSLPTSAPSQIVGALATLWLAAIYCYVADRTMYFEKTPKVVNMGMFLSMLAIALVVGLATLQSAHSPKIEHRKHAVATTVPRLVLLSRPQTEEWKGWMQIVILLYHYFGMSKVLWVYQFVRLLVASYLFMTGYGHTMYFLTSNDFSLRRVVNVTLRTNMLNILLAFVMGTQYDLYYFPALSTLWFLIIWITIPRATSAGAQMSRVIMQIIASAAVVSVVITHGHTAQGWLAEIDSLGLHILKIETHEFLFRFRLDAYIVFAGILAALVCSKCRYDGTRLHDMTLAWSRSMATLVLLVSISIIALYVVFCWQFKDKYSYNRWHPFISPWPVMAYAILRNSTGRLRAYHSRLFAWFGRCSLETFVLQFHIWLAADSRGLLRLGLANVLLHTYRIKWSFLYDLVDFAIISALFLWVSNSTAGAVPTLTRIFIRDDLDEAVLGRDLEHESQATTLPKNSGKIGLRARVFISLIALWILNAAWYWLT</sequence>
<dbReference type="PANTHER" id="PTHR13533">
    <property type="entry name" value="N-ACETYLNEURAMINATE 9-O-ACETYLTRANSFERASE"/>
    <property type="match status" value="1"/>
</dbReference>
<feature type="transmembrane region" description="Helical" evidence="8">
    <location>
        <begin position="724"/>
        <end position="743"/>
    </location>
</feature>
<dbReference type="Proteomes" id="UP000053342">
    <property type="component" value="Unassembled WGS sequence"/>
</dbReference>
<evidence type="ECO:0000256" key="5">
    <source>
        <dbReference type="ARBA" id="ARBA00022989"/>
    </source>
</evidence>
<dbReference type="InterPro" id="IPR012419">
    <property type="entry name" value="Cas1_AcylTrans_dom"/>
</dbReference>
<dbReference type="GO" id="GO:0005975">
    <property type="term" value="P:carbohydrate metabolic process"/>
    <property type="evidence" value="ECO:0007669"/>
    <property type="project" value="UniProtKB-ARBA"/>
</dbReference>
<keyword evidence="5 8" id="KW-1133">Transmembrane helix</keyword>
<keyword evidence="11" id="KW-1185">Reference proteome</keyword>
<evidence type="ECO:0000313" key="11">
    <source>
        <dbReference type="Proteomes" id="UP000053342"/>
    </source>
</evidence>
<keyword evidence="3" id="KW-0808">Transferase</keyword>
<dbReference type="EMBL" id="KN847335">
    <property type="protein sequence ID" value="KIW44235.1"/>
    <property type="molecule type" value="Genomic_DNA"/>
</dbReference>
<evidence type="ECO:0000256" key="3">
    <source>
        <dbReference type="ARBA" id="ARBA00022679"/>
    </source>
</evidence>
<dbReference type="GeneID" id="27357335"/>
<dbReference type="PANTHER" id="PTHR13533:SF1">
    <property type="entry name" value="N-ACETYLNEURAMINATE 9-O-ACETYLTRANSFERASE"/>
    <property type="match status" value="1"/>
</dbReference>
<feature type="transmembrane region" description="Helical" evidence="8">
    <location>
        <begin position="552"/>
        <end position="570"/>
    </location>
</feature>
<dbReference type="HOGENOM" id="CLU_008003_0_1_1"/>
<feature type="transmembrane region" description="Helical" evidence="8">
    <location>
        <begin position="302"/>
        <end position="323"/>
    </location>
</feature>
<feature type="transmembrane region" description="Helical" evidence="8">
    <location>
        <begin position="234"/>
        <end position="253"/>
    </location>
</feature>
<keyword evidence="6 8" id="KW-0472">Membrane</keyword>
<dbReference type="OrthoDB" id="1932925at2759"/>
<accession>A0A0D2DNX4</accession>
<evidence type="ECO:0000256" key="4">
    <source>
        <dbReference type="ARBA" id="ARBA00022692"/>
    </source>
</evidence>
<dbReference type="GO" id="GO:0016020">
    <property type="term" value="C:membrane"/>
    <property type="evidence" value="ECO:0007669"/>
    <property type="project" value="UniProtKB-SubCell"/>
</dbReference>
<evidence type="ECO:0000256" key="1">
    <source>
        <dbReference type="ARBA" id="ARBA00004141"/>
    </source>
</evidence>
<comment type="similarity">
    <text evidence="2">Belongs to the PC-esterase family. CASD1 subfamily.</text>
</comment>
<evidence type="ECO:0000256" key="6">
    <source>
        <dbReference type="ARBA" id="ARBA00023136"/>
    </source>
</evidence>
<feature type="transmembrane region" description="Helical" evidence="8">
    <location>
        <begin position="436"/>
        <end position="455"/>
    </location>
</feature>
<reference evidence="10 11" key="1">
    <citation type="submission" date="2015-01" db="EMBL/GenBank/DDBJ databases">
        <title>The Genome Sequence of Exophiala oligosperma CBS72588.</title>
        <authorList>
            <consortium name="The Broad Institute Genomics Platform"/>
            <person name="Cuomo C."/>
            <person name="de Hoog S."/>
            <person name="Gorbushina A."/>
            <person name="Stielow B."/>
            <person name="Teixiera M."/>
            <person name="Abouelleil A."/>
            <person name="Chapman S.B."/>
            <person name="Priest M."/>
            <person name="Young S.K."/>
            <person name="Wortman J."/>
            <person name="Nusbaum C."/>
            <person name="Birren B."/>
        </authorList>
    </citation>
    <scope>NUCLEOTIDE SEQUENCE [LARGE SCALE GENOMIC DNA]</scope>
    <source>
        <strain evidence="10 11">CBS 72588</strain>
    </source>
</reference>
<evidence type="ECO:0000259" key="9">
    <source>
        <dbReference type="Pfam" id="PF07779"/>
    </source>
</evidence>
<feature type="domain" description="Cas1p 10 TM acyl transferase" evidence="9">
    <location>
        <begin position="219"/>
        <end position="694"/>
    </location>
</feature>
<evidence type="ECO:0000256" key="8">
    <source>
        <dbReference type="SAM" id="Phobius"/>
    </source>
</evidence>
<dbReference type="GO" id="GO:0016740">
    <property type="term" value="F:transferase activity"/>
    <property type="evidence" value="ECO:0007669"/>
    <property type="project" value="UniProtKB-KW"/>
</dbReference>
<feature type="transmembrane region" description="Helical" evidence="8">
    <location>
        <begin position="467"/>
        <end position="492"/>
    </location>
</feature>
<dbReference type="AlphaFoldDB" id="A0A0D2DNX4"/>
<evidence type="ECO:0000313" key="10">
    <source>
        <dbReference type="EMBL" id="KIW44235.1"/>
    </source>
</evidence>
<evidence type="ECO:0000256" key="7">
    <source>
        <dbReference type="ARBA" id="ARBA00023180"/>
    </source>
</evidence>
<dbReference type="GO" id="GO:0005794">
    <property type="term" value="C:Golgi apparatus"/>
    <property type="evidence" value="ECO:0007669"/>
    <property type="project" value="UniProtKB-ARBA"/>
</dbReference>
<name>A0A0D2DNX4_9EURO</name>
<evidence type="ECO:0000256" key="2">
    <source>
        <dbReference type="ARBA" id="ARBA00010666"/>
    </source>
</evidence>
<dbReference type="Pfam" id="PF07779">
    <property type="entry name" value="Cas1_AcylT"/>
    <property type="match status" value="1"/>
</dbReference>
<dbReference type="VEuPathDB" id="FungiDB:PV06_05261"/>
<feature type="transmembrane region" description="Helical" evidence="8">
    <location>
        <begin position="358"/>
        <end position="377"/>
    </location>
</feature>